<dbReference type="Proteomes" id="UP001243420">
    <property type="component" value="Chromosome"/>
</dbReference>
<keyword evidence="1" id="KW-1133">Transmembrane helix</keyword>
<evidence type="ECO:0000256" key="1">
    <source>
        <dbReference type="SAM" id="Phobius"/>
    </source>
</evidence>
<keyword evidence="3" id="KW-1185">Reference proteome</keyword>
<gene>
    <name evidence="2" type="ORF">P8627_07470</name>
</gene>
<protein>
    <recommendedName>
        <fullName evidence="4">MotA/TolQ/ExbB proton channel family protein</fullName>
    </recommendedName>
</protein>
<feature type="transmembrane region" description="Helical" evidence="1">
    <location>
        <begin position="159"/>
        <end position="178"/>
    </location>
</feature>
<feature type="transmembrane region" description="Helical" evidence="1">
    <location>
        <begin position="114"/>
        <end position="139"/>
    </location>
</feature>
<sequence length="209" mass="22636">MTATPFSLAGTWTSSLNRLTVGGLGLYLLHFTDVASFLPFGEDFSSENWATGENIVALLGFAFLAVFLGSLIVPIGRRLLAIDVFNERSVAQRAYRLGRLKNEHLSDLYRSANALADVVGAVFGLTLFFLVVLILISVANVIDPGTPAEQEKNMTLFEGLAWPNALPGAIGGIAGFWMRSASADTLREIDKILDETEELAARSQDRTTP</sequence>
<accession>A0ABY8LFM1</accession>
<reference evidence="2 3" key="1">
    <citation type="submission" date="2023-04" db="EMBL/GenBank/DDBJ databases">
        <title>Jannaschia ovalis sp. nov., a marine bacterium isolated from sea tidal flat.</title>
        <authorList>
            <person name="Kwon D.Y."/>
            <person name="Kim J.-J."/>
        </authorList>
    </citation>
    <scope>NUCLEOTIDE SEQUENCE [LARGE SCALE GENOMIC DNA]</scope>
    <source>
        <strain evidence="2 3">GRR-S6-38</strain>
    </source>
</reference>
<organism evidence="2 3">
    <name type="scientific">Jannaschia ovalis</name>
    <dbReference type="NCBI Taxonomy" id="3038773"/>
    <lineage>
        <taxon>Bacteria</taxon>
        <taxon>Pseudomonadati</taxon>
        <taxon>Pseudomonadota</taxon>
        <taxon>Alphaproteobacteria</taxon>
        <taxon>Rhodobacterales</taxon>
        <taxon>Roseobacteraceae</taxon>
        <taxon>Jannaschia</taxon>
    </lineage>
</organism>
<dbReference type="RefSeq" id="WP_279967141.1">
    <property type="nucleotide sequence ID" value="NZ_CP122537.1"/>
</dbReference>
<keyword evidence="1" id="KW-0812">Transmembrane</keyword>
<feature type="transmembrane region" description="Helical" evidence="1">
    <location>
        <begin position="55"/>
        <end position="75"/>
    </location>
</feature>
<dbReference type="EMBL" id="CP122537">
    <property type="protein sequence ID" value="WGH80094.1"/>
    <property type="molecule type" value="Genomic_DNA"/>
</dbReference>
<evidence type="ECO:0000313" key="3">
    <source>
        <dbReference type="Proteomes" id="UP001243420"/>
    </source>
</evidence>
<proteinExistence type="predicted"/>
<evidence type="ECO:0008006" key="4">
    <source>
        <dbReference type="Google" id="ProtNLM"/>
    </source>
</evidence>
<name>A0ABY8LFM1_9RHOB</name>
<evidence type="ECO:0000313" key="2">
    <source>
        <dbReference type="EMBL" id="WGH80094.1"/>
    </source>
</evidence>
<keyword evidence="1" id="KW-0472">Membrane</keyword>